<evidence type="ECO:0000313" key="2">
    <source>
        <dbReference type="Proteomes" id="UP001157167"/>
    </source>
</evidence>
<sequence>MTMRTYRHFVCPNGHRGEEKTSENDQPYSKHWEQVTLTGMRAATSIQNGEGERFVCLQCGADMIPAASSSG</sequence>
<gene>
    <name evidence="1" type="ORF">GCM10007933_15320</name>
</gene>
<dbReference type="Proteomes" id="UP001157167">
    <property type="component" value="Unassembled WGS sequence"/>
</dbReference>
<proteinExistence type="predicted"/>
<evidence type="ECO:0000313" key="1">
    <source>
        <dbReference type="EMBL" id="GLT22076.1"/>
    </source>
</evidence>
<comment type="caution">
    <text evidence="1">The sequence shown here is derived from an EMBL/GenBank/DDBJ whole genome shotgun (WGS) entry which is preliminary data.</text>
</comment>
<protein>
    <submittedName>
        <fullName evidence="1">Uncharacterized protein</fullName>
    </submittedName>
</protein>
<organism evidence="1 2">
    <name type="scientific">Zoogloea oryzae</name>
    <dbReference type="NCBI Taxonomy" id="310767"/>
    <lineage>
        <taxon>Bacteria</taxon>
        <taxon>Pseudomonadati</taxon>
        <taxon>Pseudomonadota</taxon>
        <taxon>Betaproteobacteria</taxon>
        <taxon>Rhodocyclales</taxon>
        <taxon>Zoogloeaceae</taxon>
        <taxon>Zoogloea</taxon>
    </lineage>
</organism>
<keyword evidence="2" id="KW-1185">Reference proteome</keyword>
<name>A0ABQ6FAY8_9RHOO</name>
<reference evidence="2" key="1">
    <citation type="journal article" date="2019" name="Int. J. Syst. Evol. Microbiol.">
        <title>The Global Catalogue of Microorganisms (GCM) 10K type strain sequencing project: providing services to taxonomists for standard genome sequencing and annotation.</title>
        <authorList>
            <consortium name="The Broad Institute Genomics Platform"/>
            <consortium name="The Broad Institute Genome Sequencing Center for Infectious Disease"/>
            <person name="Wu L."/>
            <person name="Ma J."/>
        </authorList>
    </citation>
    <scope>NUCLEOTIDE SEQUENCE [LARGE SCALE GENOMIC DNA]</scope>
    <source>
        <strain evidence="2">NBRC 102407</strain>
    </source>
</reference>
<dbReference type="EMBL" id="BSPX01000018">
    <property type="protein sequence ID" value="GLT22076.1"/>
    <property type="molecule type" value="Genomic_DNA"/>
</dbReference>
<accession>A0ABQ6FAY8</accession>